<organism evidence="2 3">
    <name type="scientific">Cladorrhinum samala</name>
    <dbReference type="NCBI Taxonomy" id="585594"/>
    <lineage>
        <taxon>Eukaryota</taxon>
        <taxon>Fungi</taxon>
        <taxon>Dikarya</taxon>
        <taxon>Ascomycota</taxon>
        <taxon>Pezizomycotina</taxon>
        <taxon>Sordariomycetes</taxon>
        <taxon>Sordariomycetidae</taxon>
        <taxon>Sordariales</taxon>
        <taxon>Podosporaceae</taxon>
        <taxon>Cladorrhinum</taxon>
    </lineage>
</organism>
<reference evidence="2" key="1">
    <citation type="journal article" date="2023" name="Mol. Phylogenet. Evol.">
        <title>Genome-scale phylogeny and comparative genomics of the fungal order Sordariales.</title>
        <authorList>
            <person name="Hensen N."/>
            <person name="Bonometti L."/>
            <person name="Westerberg I."/>
            <person name="Brannstrom I.O."/>
            <person name="Guillou S."/>
            <person name="Cros-Aarteil S."/>
            <person name="Calhoun S."/>
            <person name="Haridas S."/>
            <person name="Kuo A."/>
            <person name="Mondo S."/>
            <person name="Pangilinan J."/>
            <person name="Riley R."/>
            <person name="LaButti K."/>
            <person name="Andreopoulos B."/>
            <person name="Lipzen A."/>
            <person name="Chen C."/>
            <person name="Yan M."/>
            <person name="Daum C."/>
            <person name="Ng V."/>
            <person name="Clum A."/>
            <person name="Steindorff A."/>
            <person name="Ohm R.A."/>
            <person name="Martin F."/>
            <person name="Silar P."/>
            <person name="Natvig D.O."/>
            <person name="Lalanne C."/>
            <person name="Gautier V."/>
            <person name="Ament-Velasquez S.L."/>
            <person name="Kruys A."/>
            <person name="Hutchinson M.I."/>
            <person name="Powell A.J."/>
            <person name="Barry K."/>
            <person name="Miller A.N."/>
            <person name="Grigoriev I.V."/>
            <person name="Debuchy R."/>
            <person name="Gladieux P."/>
            <person name="Hiltunen Thoren M."/>
            <person name="Johannesson H."/>
        </authorList>
    </citation>
    <scope>NUCLEOTIDE SEQUENCE</scope>
    <source>
        <strain evidence="2">PSN324</strain>
    </source>
</reference>
<accession>A0AAV9H893</accession>
<name>A0AAV9H893_9PEZI</name>
<dbReference type="Proteomes" id="UP001321749">
    <property type="component" value="Unassembled WGS sequence"/>
</dbReference>
<evidence type="ECO:0000256" key="1">
    <source>
        <dbReference type="SAM" id="MobiDB-lite"/>
    </source>
</evidence>
<evidence type="ECO:0000313" key="2">
    <source>
        <dbReference type="EMBL" id="KAK4456775.1"/>
    </source>
</evidence>
<feature type="region of interest" description="Disordered" evidence="1">
    <location>
        <begin position="118"/>
        <end position="144"/>
    </location>
</feature>
<dbReference type="EMBL" id="MU865167">
    <property type="protein sequence ID" value="KAK4456775.1"/>
    <property type="molecule type" value="Genomic_DNA"/>
</dbReference>
<comment type="caution">
    <text evidence="2">The sequence shown here is derived from an EMBL/GenBank/DDBJ whole genome shotgun (WGS) entry which is preliminary data.</text>
</comment>
<dbReference type="AlphaFoldDB" id="A0AAV9H893"/>
<proteinExistence type="predicted"/>
<protein>
    <submittedName>
        <fullName evidence="2">Uncharacterized protein</fullName>
    </submittedName>
</protein>
<keyword evidence="3" id="KW-1185">Reference proteome</keyword>
<evidence type="ECO:0000313" key="3">
    <source>
        <dbReference type="Proteomes" id="UP001321749"/>
    </source>
</evidence>
<sequence length="412" mass="46620">MEESWELLPYSTGDSHDNLLQNFGCEWEGWMGLGVDWEPLAGHYGINIDSSIKDLNITLTADQATTWDEGKTDFHEAFPTPQKTRLACPFAKYNPAAFLACRHRWFRENKEVKQHIRRCHLGPTRDSSHPAVDGGGSEPLSDDQKKALDKYLDRRLTKENQWYKIWEILFPQYPPPLSPYHSEDGGCDACPSALRELWKADSTEIMEQVFWAHGLHFDRGIQALINRMMSSAIHHLEQRQRQRQRQQQQQQQQPSLNWVASRPCQLPPSWTNTDICYMSPDLGGSCNWGQLDQMSTATGLWSQPVPPGDLAYTEFGTDISEPAPLYPDIASTFDDSLLLSLGEWANSPDFTTNNINNIAASSTLSGPLNPLSTPWSQAETALPQHIKDVMVDESNETDSTGYVWVDMCTDLC</sequence>
<gene>
    <name evidence="2" type="ORF">QBC42DRAFT_280582</name>
</gene>
<reference evidence="2" key="2">
    <citation type="submission" date="2023-06" db="EMBL/GenBank/DDBJ databases">
        <authorList>
            <consortium name="Lawrence Berkeley National Laboratory"/>
            <person name="Mondo S.J."/>
            <person name="Hensen N."/>
            <person name="Bonometti L."/>
            <person name="Westerberg I."/>
            <person name="Brannstrom I.O."/>
            <person name="Guillou S."/>
            <person name="Cros-Aarteil S."/>
            <person name="Calhoun S."/>
            <person name="Haridas S."/>
            <person name="Kuo A."/>
            <person name="Pangilinan J."/>
            <person name="Riley R."/>
            <person name="Labutti K."/>
            <person name="Andreopoulos B."/>
            <person name="Lipzen A."/>
            <person name="Chen C."/>
            <person name="Yanf M."/>
            <person name="Daum C."/>
            <person name="Ng V."/>
            <person name="Clum A."/>
            <person name="Steindorff A."/>
            <person name="Ohm R."/>
            <person name="Martin F."/>
            <person name="Silar P."/>
            <person name="Natvig D."/>
            <person name="Lalanne C."/>
            <person name="Gautier V."/>
            <person name="Ament-Velasquez S.L."/>
            <person name="Kruys A."/>
            <person name="Hutchinson M.I."/>
            <person name="Powell A.J."/>
            <person name="Barry K."/>
            <person name="Miller A.N."/>
            <person name="Grigoriev I.V."/>
            <person name="Debuchy R."/>
            <person name="Gladieux P."/>
            <person name="Thoren M.H."/>
            <person name="Johannesson H."/>
        </authorList>
    </citation>
    <scope>NUCLEOTIDE SEQUENCE</scope>
    <source>
        <strain evidence="2">PSN324</strain>
    </source>
</reference>
<feature type="region of interest" description="Disordered" evidence="1">
    <location>
        <begin position="235"/>
        <end position="260"/>
    </location>
</feature>